<dbReference type="Pfam" id="PF02391">
    <property type="entry name" value="MoaE"/>
    <property type="match status" value="1"/>
</dbReference>
<evidence type="ECO:0000256" key="2">
    <source>
        <dbReference type="ARBA" id="ARBA00005426"/>
    </source>
</evidence>
<dbReference type="STRING" id="1313296.SAMN05661091_1303"/>
<dbReference type="Pfam" id="PF02597">
    <property type="entry name" value="ThiS"/>
    <property type="match status" value="1"/>
</dbReference>
<evidence type="ECO:0000256" key="8">
    <source>
        <dbReference type="ARBA" id="ARBA00029745"/>
    </source>
</evidence>
<comment type="pathway">
    <text evidence="1">Cofactor biosynthesis; molybdopterin biosynthesis.</text>
</comment>
<dbReference type="InterPro" id="IPR036563">
    <property type="entry name" value="MoaE_sf"/>
</dbReference>
<evidence type="ECO:0000256" key="10">
    <source>
        <dbReference type="ARBA" id="ARBA00030781"/>
    </source>
</evidence>
<sequence>MKNNVQVLLFAGLADRIGASVLSVPVKEFPISTEELKAIIRETYPHAGSLIDISFAAVNQQYAAKDSLITETDEVALIPPVSGGDGLPSDEEEHKKYAGCTPDGMCVITTDILSPEDTLAKVLHPNHGASLNFVGTTREMTGDLRTITLEYEAYIPMALQEMQKIRSNIQTSWPGTACAISHRIGTVDIGEISVVIAVSSPHRDTCYDASRYAIEELKRTVPIWKKERWEDGSQWKGPQTGTWDPINNDC</sequence>
<dbReference type="EMBL" id="LT840184">
    <property type="protein sequence ID" value="SMF76312.1"/>
    <property type="molecule type" value="Genomic_DNA"/>
</dbReference>
<keyword evidence="6" id="KW-0501">Molybdenum cofactor biosynthesis</keyword>
<dbReference type="EC" id="2.8.1.12" evidence="3"/>
<dbReference type="Gene3D" id="3.10.20.30">
    <property type="match status" value="1"/>
</dbReference>
<dbReference type="GO" id="GO:0030366">
    <property type="term" value="F:molybdopterin synthase activity"/>
    <property type="evidence" value="ECO:0007669"/>
    <property type="project" value="UniProtKB-EC"/>
</dbReference>
<comment type="subunit">
    <text evidence="7">Heterotetramer of 2 MoaD subunits and 2 MoaE subunits. Also stable as homodimer. The enzyme changes between these two forms during catalysis.</text>
</comment>
<evidence type="ECO:0000256" key="7">
    <source>
        <dbReference type="ARBA" id="ARBA00026066"/>
    </source>
</evidence>
<evidence type="ECO:0000256" key="9">
    <source>
        <dbReference type="ARBA" id="ARBA00030407"/>
    </source>
</evidence>
<dbReference type="AlphaFoldDB" id="A0A1X7GYN0"/>
<dbReference type="PANTHER" id="PTHR23404">
    <property type="entry name" value="MOLYBDOPTERIN SYNTHASE RELATED"/>
    <property type="match status" value="1"/>
</dbReference>
<dbReference type="SUPFAM" id="SSF54285">
    <property type="entry name" value="MoaD/ThiS"/>
    <property type="match status" value="1"/>
</dbReference>
<protein>
    <recommendedName>
        <fullName evidence="4">Molybdopterin synthase catalytic subunit</fullName>
        <ecNumber evidence="3">2.8.1.12</ecNumber>
    </recommendedName>
    <alternativeName>
        <fullName evidence="10">MPT synthase subunit 2</fullName>
    </alternativeName>
    <alternativeName>
        <fullName evidence="8">Molybdenum cofactor biosynthesis protein E</fullName>
    </alternativeName>
    <alternativeName>
        <fullName evidence="9">Molybdopterin-converting factor large subunit</fullName>
    </alternativeName>
    <alternativeName>
        <fullName evidence="11">Molybdopterin-converting factor subunit 2</fullName>
    </alternativeName>
</protein>
<dbReference type="InterPro" id="IPR016155">
    <property type="entry name" value="Mopterin_synth/thiamin_S_b"/>
</dbReference>
<reference evidence="13 14" key="1">
    <citation type="submission" date="2017-04" db="EMBL/GenBank/DDBJ databases">
        <authorList>
            <person name="Afonso C.L."/>
            <person name="Miller P.J."/>
            <person name="Scott M.A."/>
            <person name="Spackman E."/>
            <person name="Goraichik I."/>
            <person name="Dimitrov K.M."/>
            <person name="Suarez D.L."/>
            <person name="Swayne D.E."/>
        </authorList>
    </citation>
    <scope>NUCLEOTIDE SEQUENCE [LARGE SCALE GENOMIC DNA]</scope>
    <source>
        <strain evidence="13 14">N3/975</strain>
    </source>
</reference>
<comment type="catalytic activity">
    <reaction evidence="12">
        <text>2 [molybdopterin-synthase sulfur-carrier protein]-C-terminal-Gly-aminoethanethioate + cyclic pyranopterin phosphate + H2O = molybdopterin + 2 [molybdopterin-synthase sulfur-carrier protein]-C-terminal Gly-Gly + 2 H(+)</text>
        <dbReference type="Rhea" id="RHEA:26333"/>
        <dbReference type="Rhea" id="RHEA-COMP:12202"/>
        <dbReference type="Rhea" id="RHEA-COMP:19907"/>
        <dbReference type="ChEBI" id="CHEBI:15377"/>
        <dbReference type="ChEBI" id="CHEBI:15378"/>
        <dbReference type="ChEBI" id="CHEBI:58698"/>
        <dbReference type="ChEBI" id="CHEBI:59648"/>
        <dbReference type="ChEBI" id="CHEBI:90778"/>
        <dbReference type="ChEBI" id="CHEBI:232372"/>
        <dbReference type="EC" id="2.8.1.12"/>
    </reaction>
</comment>
<dbReference type="InterPro" id="IPR003448">
    <property type="entry name" value="Mopterin_biosynth_MoaE"/>
</dbReference>
<dbReference type="CDD" id="cd00756">
    <property type="entry name" value="MoaE"/>
    <property type="match status" value="1"/>
</dbReference>
<evidence type="ECO:0000256" key="12">
    <source>
        <dbReference type="ARBA" id="ARBA00049878"/>
    </source>
</evidence>
<gene>
    <name evidence="13" type="ORF">SAMN05661091_1303</name>
</gene>
<evidence type="ECO:0000256" key="5">
    <source>
        <dbReference type="ARBA" id="ARBA00022679"/>
    </source>
</evidence>
<dbReference type="SUPFAM" id="SSF54690">
    <property type="entry name" value="Molybdopterin synthase subunit MoaE"/>
    <property type="match status" value="1"/>
</dbReference>
<evidence type="ECO:0000256" key="6">
    <source>
        <dbReference type="ARBA" id="ARBA00023150"/>
    </source>
</evidence>
<proteinExistence type="inferred from homology"/>
<dbReference type="FunFam" id="3.90.1170.40:FF:000003">
    <property type="entry name" value="Molybdopterin converting factor subunit 2"/>
    <property type="match status" value="1"/>
</dbReference>
<evidence type="ECO:0000256" key="1">
    <source>
        <dbReference type="ARBA" id="ARBA00005046"/>
    </source>
</evidence>
<dbReference type="InterPro" id="IPR012675">
    <property type="entry name" value="Beta-grasp_dom_sf"/>
</dbReference>
<evidence type="ECO:0000256" key="11">
    <source>
        <dbReference type="ARBA" id="ARBA00032474"/>
    </source>
</evidence>
<evidence type="ECO:0000313" key="14">
    <source>
        <dbReference type="Proteomes" id="UP000192940"/>
    </source>
</evidence>
<keyword evidence="14" id="KW-1185">Reference proteome</keyword>
<evidence type="ECO:0000256" key="4">
    <source>
        <dbReference type="ARBA" id="ARBA00013858"/>
    </source>
</evidence>
<organism evidence="13 14">
    <name type="scientific">Paenibacillus uliginis N3/975</name>
    <dbReference type="NCBI Taxonomy" id="1313296"/>
    <lineage>
        <taxon>Bacteria</taxon>
        <taxon>Bacillati</taxon>
        <taxon>Bacillota</taxon>
        <taxon>Bacilli</taxon>
        <taxon>Bacillales</taxon>
        <taxon>Paenibacillaceae</taxon>
        <taxon>Paenibacillus</taxon>
    </lineage>
</organism>
<evidence type="ECO:0000313" key="13">
    <source>
        <dbReference type="EMBL" id="SMF76312.1"/>
    </source>
</evidence>
<dbReference type="CDD" id="cd00754">
    <property type="entry name" value="Ubl_MoaD"/>
    <property type="match status" value="1"/>
</dbReference>
<name>A0A1X7GYN0_9BACL</name>
<keyword evidence="5" id="KW-0808">Transferase</keyword>
<comment type="similarity">
    <text evidence="2">Belongs to the MoaE family.</text>
</comment>
<dbReference type="Gene3D" id="3.90.1170.40">
    <property type="entry name" value="Molybdopterin biosynthesis MoaE subunit"/>
    <property type="match status" value="1"/>
</dbReference>
<dbReference type="InterPro" id="IPR003749">
    <property type="entry name" value="ThiS/MoaD-like"/>
</dbReference>
<dbReference type="RefSeq" id="WP_208918261.1">
    <property type="nucleotide sequence ID" value="NZ_LT840184.1"/>
</dbReference>
<dbReference type="GO" id="GO:0006777">
    <property type="term" value="P:Mo-molybdopterin cofactor biosynthetic process"/>
    <property type="evidence" value="ECO:0007669"/>
    <property type="project" value="UniProtKB-KW"/>
</dbReference>
<dbReference type="Proteomes" id="UP000192940">
    <property type="component" value="Chromosome I"/>
</dbReference>
<evidence type="ECO:0000256" key="3">
    <source>
        <dbReference type="ARBA" id="ARBA00011950"/>
    </source>
</evidence>
<accession>A0A1X7GYN0</accession>